<dbReference type="Pfam" id="PF00015">
    <property type="entry name" value="MCPsignal"/>
    <property type="match status" value="1"/>
</dbReference>
<keyword evidence="7" id="KW-1133">Transmembrane helix</keyword>
<feature type="domain" description="Methyl-accepting transducer" evidence="8">
    <location>
        <begin position="297"/>
        <end position="533"/>
    </location>
</feature>
<sequence>MNKLFRGKSLIVSISIMLSILLIAIIGVISVTMYNATKDEVYRQFLHVGEKLADAARATSSLIQETAPAMQVGQMPPKEQMDTLRTVVNSASDEKLAVNTFYLLPEYEEANGTNIFKYLQTSDSMYEMGFYGGSTYEDNGAFSEVFKNTVNKGESGITDVYEDEHNSWLTYLGPIYDEDENVIAVYGIDFKYDTVKERLNGLITKISVIGIAAVLLSLLLIVFLLRMSLKPLKVLAEKSEEAAAGDFTVQVPIRSKNEIGQVSSAFNEMIMNLRTLAAQIMQTSSNVTNSSTQLRETASQNVQVTNEIAEAITEVASGAESQQVSADESQQAMTEMAIGIQKVTESSMVVSELAIDTADLAQSGEGVMEKTEQQMHTIEGHVQQATVAMRELNNSSEQIGTILAHIAEIANQTNLLALNASIEAARAGEHGKGFAVVAQEIRKLAERSQESSEEITTILREISERSDMVSQSLESSANEVREGTTLANKSGESFRAILKSIQEVSNQVQDVSAATEQMSASSEEIAASLEELNSTAVEASSNSQNVAAASEEQLASMEEVSNAAEHLSELAEELNQAVNRFKV</sequence>
<dbReference type="PANTHER" id="PTHR32089">
    <property type="entry name" value="METHYL-ACCEPTING CHEMOTAXIS PROTEIN MCPB"/>
    <property type="match status" value="1"/>
</dbReference>
<dbReference type="SMART" id="SM00304">
    <property type="entry name" value="HAMP"/>
    <property type="match status" value="1"/>
</dbReference>
<evidence type="ECO:0000313" key="10">
    <source>
        <dbReference type="EMBL" id="XDK32069.1"/>
    </source>
</evidence>
<keyword evidence="3 7" id="KW-0472">Membrane</keyword>
<dbReference type="Gene3D" id="1.10.287.950">
    <property type="entry name" value="Methyl-accepting chemotaxis protein"/>
    <property type="match status" value="1"/>
</dbReference>
<evidence type="ECO:0000256" key="1">
    <source>
        <dbReference type="ARBA" id="ARBA00004236"/>
    </source>
</evidence>
<dbReference type="PROSITE" id="PS50111">
    <property type="entry name" value="CHEMOTAXIS_TRANSDUC_2"/>
    <property type="match status" value="1"/>
</dbReference>
<evidence type="ECO:0000256" key="7">
    <source>
        <dbReference type="SAM" id="Phobius"/>
    </source>
</evidence>
<dbReference type="GO" id="GO:0007165">
    <property type="term" value="P:signal transduction"/>
    <property type="evidence" value="ECO:0007669"/>
    <property type="project" value="UniProtKB-KW"/>
</dbReference>
<organism evidence="10">
    <name type="scientific">Ornithinibacillus sp. 4-3</name>
    <dbReference type="NCBI Taxonomy" id="3231488"/>
    <lineage>
        <taxon>Bacteria</taxon>
        <taxon>Bacillati</taxon>
        <taxon>Bacillota</taxon>
        <taxon>Bacilli</taxon>
        <taxon>Bacillales</taxon>
        <taxon>Bacillaceae</taxon>
        <taxon>Ornithinibacillus</taxon>
    </lineage>
</organism>
<dbReference type="CDD" id="cd06225">
    <property type="entry name" value="HAMP"/>
    <property type="match status" value="1"/>
</dbReference>
<evidence type="ECO:0000256" key="2">
    <source>
        <dbReference type="ARBA" id="ARBA00022475"/>
    </source>
</evidence>
<feature type="transmembrane region" description="Helical" evidence="7">
    <location>
        <begin position="12"/>
        <end position="34"/>
    </location>
</feature>
<feature type="domain" description="HAMP" evidence="9">
    <location>
        <begin position="226"/>
        <end position="278"/>
    </location>
</feature>
<keyword evidence="4 6" id="KW-0807">Transducer</keyword>
<comment type="similarity">
    <text evidence="5">Belongs to the methyl-accepting chemotaxis (MCP) protein family.</text>
</comment>
<evidence type="ECO:0000256" key="6">
    <source>
        <dbReference type="PROSITE-ProRule" id="PRU00284"/>
    </source>
</evidence>
<evidence type="ECO:0000259" key="8">
    <source>
        <dbReference type="PROSITE" id="PS50111"/>
    </source>
</evidence>
<protein>
    <submittedName>
        <fullName evidence="10">Methyl-accepting chemotaxis protein</fullName>
    </submittedName>
</protein>
<dbReference type="GO" id="GO:0006935">
    <property type="term" value="P:chemotaxis"/>
    <property type="evidence" value="ECO:0007669"/>
    <property type="project" value="InterPro"/>
</dbReference>
<dbReference type="CDD" id="cd11386">
    <property type="entry name" value="MCP_signal"/>
    <property type="match status" value="1"/>
</dbReference>
<dbReference type="SUPFAM" id="SSF58104">
    <property type="entry name" value="Methyl-accepting chemotaxis protein (MCP) signaling domain"/>
    <property type="match status" value="1"/>
</dbReference>
<dbReference type="PROSITE" id="PS50885">
    <property type="entry name" value="HAMP"/>
    <property type="match status" value="1"/>
</dbReference>
<dbReference type="InterPro" id="IPR004090">
    <property type="entry name" value="Chemotax_Me-accpt_rcpt"/>
</dbReference>
<keyword evidence="2" id="KW-1003">Cell membrane</keyword>
<comment type="subcellular location">
    <subcellularLocation>
        <location evidence="1">Cell membrane</location>
    </subcellularLocation>
</comment>
<dbReference type="PRINTS" id="PR00260">
    <property type="entry name" value="CHEMTRNSDUCR"/>
</dbReference>
<dbReference type="Gene3D" id="6.10.340.10">
    <property type="match status" value="1"/>
</dbReference>
<dbReference type="EMBL" id="CP162599">
    <property type="protein sequence ID" value="XDK32069.1"/>
    <property type="molecule type" value="Genomic_DNA"/>
</dbReference>
<feature type="transmembrane region" description="Helical" evidence="7">
    <location>
        <begin position="206"/>
        <end position="225"/>
    </location>
</feature>
<dbReference type="PANTHER" id="PTHR32089:SF112">
    <property type="entry name" value="LYSOZYME-LIKE PROTEIN-RELATED"/>
    <property type="match status" value="1"/>
</dbReference>
<evidence type="ECO:0000256" key="5">
    <source>
        <dbReference type="ARBA" id="ARBA00029447"/>
    </source>
</evidence>
<evidence type="ECO:0000259" key="9">
    <source>
        <dbReference type="PROSITE" id="PS50885"/>
    </source>
</evidence>
<name>A0AB39HP37_9BACI</name>
<evidence type="ECO:0000256" key="4">
    <source>
        <dbReference type="ARBA" id="ARBA00023224"/>
    </source>
</evidence>
<dbReference type="Pfam" id="PF00672">
    <property type="entry name" value="HAMP"/>
    <property type="match status" value="1"/>
</dbReference>
<evidence type="ECO:0000256" key="3">
    <source>
        <dbReference type="ARBA" id="ARBA00023136"/>
    </source>
</evidence>
<reference evidence="10" key="1">
    <citation type="submission" date="2024-07" db="EMBL/GenBank/DDBJ databases">
        <title>Halotolerant mesophilic bacterium Ornithinibacillus sp. 4-3, sp. nov., isolated from soil.</title>
        <authorList>
            <person name="Sidarenka A.V."/>
            <person name="Guliayeva D.E."/>
            <person name="Leanovich S.I."/>
            <person name="Hileuskaya K.S."/>
            <person name="Akhremchuk A.E."/>
            <person name="Sikolenko M.A."/>
            <person name="Valentovich L.N."/>
        </authorList>
    </citation>
    <scope>NUCLEOTIDE SEQUENCE</scope>
    <source>
        <strain evidence="10">4-3</strain>
    </source>
</reference>
<dbReference type="InterPro" id="IPR003660">
    <property type="entry name" value="HAMP_dom"/>
</dbReference>
<proteinExistence type="inferred from homology"/>
<dbReference type="Gene3D" id="3.30.450.20">
    <property type="entry name" value="PAS domain"/>
    <property type="match status" value="1"/>
</dbReference>
<gene>
    <name evidence="10" type="ORF">AB4Y30_13770</name>
</gene>
<accession>A0AB39HP37</accession>
<dbReference type="GO" id="GO:0004888">
    <property type="term" value="F:transmembrane signaling receptor activity"/>
    <property type="evidence" value="ECO:0007669"/>
    <property type="project" value="InterPro"/>
</dbReference>
<dbReference type="InterPro" id="IPR004089">
    <property type="entry name" value="MCPsignal_dom"/>
</dbReference>
<dbReference type="SMART" id="SM00283">
    <property type="entry name" value="MA"/>
    <property type="match status" value="1"/>
</dbReference>
<dbReference type="AlphaFoldDB" id="A0AB39HP37"/>
<keyword evidence="7" id="KW-0812">Transmembrane</keyword>
<dbReference type="RefSeq" id="WP_368652791.1">
    <property type="nucleotide sequence ID" value="NZ_CP162599.1"/>
</dbReference>
<dbReference type="GO" id="GO:0005886">
    <property type="term" value="C:plasma membrane"/>
    <property type="evidence" value="ECO:0007669"/>
    <property type="project" value="UniProtKB-SubCell"/>
</dbReference>